<dbReference type="PRINTS" id="PR00039">
    <property type="entry name" value="HTHLYSR"/>
</dbReference>
<dbReference type="Pfam" id="PF00126">
    <property type="entry name" value="HTH_1"/>
    <property type="match status" value="1"/>
</dbReference>
<sequence>MQMQGALDDMLVFATVVEQHSFTGAAEVLNLTRARVSQIISRLERRLGIKLLVRTTRSLSLTDAGQQYFTQCVAIRELAERANSSLQQRSEQPQGVLTIAMPIGVQFIIDRLSEFTQHYPKLQIKLVESDRITNLVDKGIDVAIRVGQLNDSNLYASRVGEFTDMLCASPQYIRNHSLPTSPDQLHSLDWLSHGAAHGHKKLTLIGASGQVVELKLRPRFVVGSVHSLKALMLGHCGFGIAPSFAIEDELKSGKLIRLLPDCHDVQVPIYAVYPEKTLMPVNTRTLVNFLKQSPISASTPPS</sequence>
<dbReference type="InterPro" id="IPR000847">
    <property type="entry name" value="LysR_HTH_N"/>
</dbReference>
<keyword evidence="4" id="KW-0804">Transcription</keyword>
<protein>
    <submittedName>
        <fullName evidence="6">LysR family transcriptional regulator</fullName>
    </submittedName>
</protein>
<reference evidence="6 7" key="1">
    <citation type="submission" date="2019-04" db="EMBL/GenBank/DDBJ databases">
        <authorList>
            <person name="Hwang J.C."/>
        </authorList>
    </citation>
    <scope>NUCLEOTIDE SEQUENCE [LARGE SCALE GENOMIC DNA]</scope>
    <source>
        <strain evidence="6 7">IMCC35002</strain>
    </source>
</reference>
<dbReference type="Gene3D" id="3.40.190.290">
    <property type="match status" value="1"/>
</dbReference>
<accession>A0A4U1BJE9</accession>
<evidence type="ECO:0000313" key="7">
    <source>
        <dbReference type="Proteomes" id="UP000305675"/>
    </source>
</evidence>
<gene>
    <name evidence="6" type="ORF">FCL42_17650</name>
</gene>
<evidence type="ECO:0000256" key="3">
    <source>
        <dbReference type="ARBA" id="ARBA00023125"/>
    </source>
</evidence>
<dbReference type="AlphaFoldDB" id="A0A4U1BJE9"/>
<dbReference type="GO" id="GO:0043565">
    <property type="term" value="F:sequence-specific DNA binding"/>
    <property type="evidence" value="ECO:0007669"/>
    <property type="project" value="TreeGrafter"/>
</dbReference>
<dbReference type="EMBL" id="SWCJ01000018">
    <property type="protein sequence ID" value="TKB51667.1"/>
    <property type="molecule type" value="Genomic_DNA"/>
</dbReference>
<dbReference type="InterPro" id="IPR036390">
    <property type="entry name" value="WH_DNA-bd_sf"/>
</dbReference>
<evidence type="ECO:0000313" key="6">
    <source>
        <dbReference type="EMBL" id="TKB51667.1"/>
    </source>
</evidence>
<name>A0A4U1BJE9_9GAMM</name>
<evidence type="ECO:0000256" key="1">
    <source>
        <dbReference type="ARBA" id="ARBA00009437"/>
    </source>
</evidence>
<dbReference type="PANTHER" id="PTHR30537">
    <property type="entry name" value="HTH-TYPE TRANSCRIPTIONAL REGULATOR"/>
    <property type="match status" value="1"/>
</dbReference>
<dbReference type="RefSeq" id="WP_136864756.1">
    <property type="nucleotide sequence ID" value="NZ_SWCJ01000018.1"/>
</dbReference>
<dbReference type="FunFam" id="1.10.10.10:FF:000001">
    <property type="entry name" value="LysR family transcriptional regulator"/>
    <property type="match status" value="1"/>
</dbReference>
<keyword evidence="7" id="KW-1185">Reference proteome</keyword>
<feature type="domain" description="HTH lysR-type" evidence="5">
    <location>
        <begin position="7"/>
        <end position="62"/>
    </location>
</feature>
<dbReference type="PROSITE" id="PS50931">
    <property type="entry name" value="HTH_LYSR"/>
    <property type="match status" value="1"/>
</dbReference>
<evidence type="ECO:0000256" key="2">
    <source>
        <dbReference type="ARBA" id="ARBA00023015"/>
    </source>
</evidence>
<keyword evidence="2" id="KW-0805">Transcription regulation</keyword>
<evidence type="ECO:0000256" key="4">
    <source>
        <dbReference type="ARBA" id="ARBA00023163"/>
    </source>
</evidence>
<comment type="caution">
    <text evidence="6">The sequence shown here is derived from an EMBL/GenBank/DDBJ whole genome shotgun (WGS) entry which is preliminary data.</text>
</comment>
<dbReference type="CDD" id="cd08422">
    <property type="entry name" value="PBP2_CrgA_like"/>
    <property type="match status" value="1"/>
</dbReference>
<dbReference type="InterPro" id="IPR005119">
    <property type="entry name" value="LysR_subst-bd"/>
</dbReference>
<organism evidence="6 7">
    <name type="scientific">Ferrimonas aestuarii</name>
    <dbReference type="NCBI Taxonomy" id="2569539"/>
    <lineage>
        <taxon>Bacteria</taxon>
        <taxon>Pseudomonadati</taxon>
        <taxon>Pseudomonadota</taxon>
        <taxon>Gammaproteobacteria</taxon>
        <taxon>Alteromonadales</taxon>
        <taxon>Ferrimonadaceae</taxon>
        <taxon>Ferrimonas</taxon>
    </lineage>
</organism>
<keyword evidence="3" id="KW-0238">DNA-binding</keyword>
<dbReference type="InterPro" id="IPR036388">
    <property type="entry name" value="WH-like_DNA-bd_sf"/>
</dbReference>
<dbReference type="Gene3D" id="1.10.10.10">
    <property type="entry name" value="Winged helix-like DNA-binding domain superfamily/Winged helix DNA-binding domain"/>
    <property type="match status" value="1"/>
</dbReference>
<dbReference type="GO" id="GO:0006351">
    <property type="term" value="P:DNA-templated transcription"/>
    <property type="evidence" value="ECO:0007669"/>
    <property type="project" value="TreeGrafter"/>
</dbReference>
<proteinExistence type="inferred from homology"/>
<dbReference type="Proteomes" id="UP000305675">
    <property type="component" value="Unassembled WGS sequence"/>
</dbReference>
<dbReference type="GO" id="GO:0003700">
    <property type="term" value="F:DNA-binding transcription factor activity"/>
    <property type="evidence" value="ECO:0007669"/>
    <property type="project" value="InterPro"/>
</dbReference>
<comment type="similarity">
    <text evidence="1">Belongs to the LysR transcriptional regulatory family.</text>
</comment>
<dbReference type="SUPFAM" id="SSF46785">
    <property type="entry name" value="Winged helix' DNA-binding domain"/>
    <property type="match status" value="1"/>
</dbReference>
<evidence type="ECO:0000259" key="5">
    <source>
        <dbReference type="PROSITE" id="PS50931"/>
    </source>
</evidence>
<dbReference type="PANTHER" id="PTHR30537:SF30">
    <property type="entry name" value="TRANSCRIPTIONAL REGULATOR-RELATED"/>
    <property type="match status" value="1"/>
</dbReference>
<dbReference type="SUPFAM" id="SSF53850">
    <property type="entry name" value="Periplasmic binding protein-like II"/>
    <property type="match status" value="1"/>
</dbReference>
<dbReference type="OrthoDB" id="6183733at2"/>
<dbReference type="Pfam" id="PF03466">
    <property type="entry name" value="LysR_substrate"/>
    <property type="match status" value="1"/>
</dbReference>
<dbReference type="InterPro" id="IPR058163">
    <property type="entry name" value="LysR-type_TF_proteobact-type"/>
</dbReference>